<evidence type="ECO:0000256" key="1">
    <source>
        <dbReference type="SAM" id="Phobius"/>
    </source>
</evidence>
<keyword evidence="1" id="KW-0812">Transmembrane</keyword>
<reference evidence="3" key="1">
    <citation type="submission" date="2003-08" db="EMBL/GenBank/DDBJ databases">
        <authorList>
            <person name="Birren B."/>
            <person name="Nusbaum C."/>
            <person name="Abebe A."/>
            <person name="Abouelleil A."/>
            <person name="Adekoya E."/>
            <person name="Ait-zahra M."/>
            <person name="Allen N."/>
            <person name="Allen T."/>
            <person name="An P."/>
            <person name="Anderson M."/>
            <person name="Anderson S."/>
            <person name="Arachchi H."/>
            <person name="Armbruster J."/>
            <person name="Bachantsang P."/>
            <person name="Baldwin J."/>
            <person name="Barry A."/>
            <person name="Bayul T."/>
            <person name="Blitshsteyn B."/>
            <person name="Bloom T."/>
            <person name="Blye J."/>
            <person name="Boguslavskiy L."/>
            <person name="Borowsky M."/>
            <person name="Boukhgalter B."/>
            <person name="Brunache A."/>
            <person name="Butler J."/>
            <person name="Calixte N."/>
            <person name="Calvo S."/>
            <person name="Camarata J."/>
            <person name="Campo K."/>
            <person name="Chang J."/>
            <person name="Cheshatsang Y."/>
            <person name="Citroen M."/>
            <person name="Collymore A."/>
            <person name="Considine T."/>
            <person name="Cook A."/>
            <person name="Cooke P."/>
            <person name="Corum B."/>
            <person name="Cuomo C."/>
            <person name="David R."/>
            <person name="Dawoe T."/>
            <person name="Degray S."/>
            <person name="Dodge S."/>
            <person name="Dooley K."/>
            <person name="Dorje P."/>
            <person name="Dorjee K."/>
            <person name="Dorris L."/>
            <person name="Duffey N."/>
            <person name="Dupes A."/>
            <person name="Elkins T."/>
            <person name="Engels R."/>
            <person name="Erickson J."/>
            <person name="Farina A."/>
            <person name="Faro S."/>
            <person name="Ferreira P."/>
            <person name="Fischer H."/>
            <person name="Fitzgerald M."/>
            <person name="Foley K."/>
            <person name="Gage D."/>
            <person name="Galagan J."/>
            <person name="Gearin G."/>
            <person name="Gnerre S."/>
            <person name="Gnirke A."/>
            <person name="Goyette A."/>
            <person name="Graham J."/>
            <person name="Grandbois E."/>
            <person name="Gyaltsen K."/>
            <person name="Hafez N."/>
            <person name="Hagopian D."/>
            <person name="Hagos B."/>
            <person name="Hall J."/>
            <person name="Hatcher B."/>
            <person name="Heller A."/>
            <person name="Higgins H."/>
            <person name="Honan T."/>
            <person name="Horn A."/>
            <person name="Houde N."/>
            <person name="Hughes L."/>
            <person name="Hulme W."/>
            <person name="Husby E."/>
            <person name="Iliev I."/>
            <person name="Jaffe D."/>
            <person name="Jones C."/>
            <person name="Kamal M."/>
            <person name="Kamat A."/>
            <person name="Kamvysselis M."/>
            <person name="Karlsson E."/>
            <person name="Kells C."/>
            <person name="Kieu A."/>
            <person name="Kisner P."/>
            <person name="Kodira C."/>
            <person name="Kulbokas E."/>
            <person name="Labutti K."/>
            <person name="Lama D."/>
            <person name="Landers T."/>
            <person name="Leger J."/>
            <person name="Levine S."/>
            <person name="Lewis D."/>
            <person name="Lewis T."/>
            <person name="Lindblad-toh K."/>
            <person name="Liu X."/>
            <person name="Lokyitsang T."/>
            <person name="Lokyitsang Y."/>
            <person name="Lucien O."/>
            <person name="Lui A."/>
            <person name="Ma L.J."/>
            <person name="Mabbitt R."/>
            <person name="Macdonald J."/>
            <person name="Maclean C."/>
            <person name="Major J."/>
            <person name="Manning J."/>
            <person name="Marabella R."/>
            <person name="Maru K."/>
            <person name="Matthews C."/>
            <person name="Mauceli E."/>
            <person name="Mccarthy M."/>
            <person name="Mcdonough S."/>
            <person name="Mcghee T."/>
            <person name="Meldrim J."/>
            <person name="Meneus L."/>
            <person name="Mesirov J."/>
            <person name="Mihalev A."/>
            <person name="Mihova T."/>
            <person name="Mikkelsen T."/>
            <person name="Mlenga V."/>
            <person name="Moru K."/>
            <person name="Mozes J."/>
            <person name="Mulrain L."/>
            <person name="Munson G."/>
            <person name="Naylor J."/>
            <person name="Newes C."/>
            <person name="Nguyen C."/>
            <person name="Nguyen N."/>
            <person name="Nguyen T."/>
            <person name="Nicol R."/>
            <person name="Nielsen C."/>
            <person name="Nizzari M."/>
            <person name="Norbu C."/>
            <person name="Norbu N."/>
            <person name="O'donnell P."/>
            <person name="Okoawo O."/>
            <person name="O'leary S."/>
            <person name="Omotosho B."/>
            <person name="O'neill K."/>
            <person name="Osman S."/>
            <person name="Parker S."/>
            <person name="Perrin D."/>
            <person name="Phunkhang P."/>
            <person name="Piqani B."/>
            <person name="Purcell S."/>
            <person name="Rachupka T."/>
            <person name="Ramasamy U."/>
            <person name="Rameau R."/>
            <person name="Ray V."/>
            <person name="Raymond C."/>
            <person name="Retta R."/>
            <person name="Richardson S."/>
            <person name="Rise C."/>
            <person name="Rodriguez J."/>
            <person name="Rogers J."/>
            <person name="Rogov P."/>
            <person name="Rutman M."/>
            <person name="Schupbach R."/>
            <person name="Seaman C."/>
            <person name="Settipalli S."/>
            <person name="Sharpe T."/>
            <person name="Sheridan J."/>
            <person name="Sherpa N."/>
            <person name="Shi J."/>
            <person name="Smirnov S."/>
            <person name="Smith C."/>
            <person name="Sougnez C."/>
            <person name="Spencer B."/>
            <person name="Stalker J."/>
            <person name="Stange-thomann N."/>
            <person name="Stavropoulos S."/>
            <person name="Stetson K."/>
            <person name="Stone C."/>
            <person name="Stone S."/>
            <person name="Stubbs M."/>
            <person name="Talamas J."/>
            <person name="Tchuinga P."/>
            <person name="Tenzing P."/>
            <person name="Tesfaye S."/>
            <person name="Theodore J."/>
            <person name="Thoulutsang Y."/>
            <person name="Topham K."/>
            <person name="Towey S."/>
            <person name="Tsamla T."/>
            <person name="Tsomo N."/>
            <person name="Vallee D."/>
            <person name="Vassiliev H."/>
            <person name="Venkataraman V."/>
            <person name="Vinson J."/>
            <person name="Vo A."/>
            <person name="Wade C."/>
            <person name="Wang S."/>
            <person name="Wangchuk T."/>
            <person name="Wangdi T."/>
            <person name="Whittaker C."/>
            <person name="Wilkinson J."/>
            <person name="Wu Y."/>
            <person name="Wyman D."/>
            <person name="Yadav S."/>
            <person name="Yang S."/>
            <person name="Yang X."/>
            <person name="Yeager S."/>
            <person name="Yee E."/>
            <person name="Young G."/>
            <person name="Zainoun J."/>
            <person name="Zembeck L."/>
            <person name="Zimmer A."/>
            <person name="Zody M."/>
            <person name="Lander E."/>
        </authorList>
    </citation>
    <scope>NUCLEOTIDE SEQUENCE [LARGE SCALE GENOMIC DNA]</scope>
</reference>
<protein>
    <submittedName>
        <fullName evidence="2">Uncharacterized protein</fullName>
    </submittedName>
</protein>
<keyword evidence="3" id="KW-1185">Reference proteome</keyword>
<dbReference type="Proteomes" id="UP000007875">
    <property type="component" value="Unassembled WGS sequence"/>
</dbReference>
<organism evidence="2 3">
    <name type="scientific">Ciona savignyi</name>
    <name type="common">Pacific transparent sea squirt</name>
    <dbReference type="NCBI Taxonomy" id="51511"/>
    <lineage>
        <taxon>Eukaryota</taxon>
        <taxon>Metazoa</taxon>
        <taxon>Chordata</taxon>
        <taxon>Tunicata</taxon>
        <taxon>Ascidiacea</taxon>
        <taxon>Phlebobranchia</taxon>
        <taxon>Cionidae</taxon>
        <taxon>Ciona</taxon>
    </lineage>
</organism>
<accession>H2YIP8</accession>
<feature type="transmembrane region" description="Helical" evidence="1">
    <location>
        <begin position="23"/>
        <end position="44"/>
    </location>
</feature>
<sequence length="107" mass="11742">MLSRPEISFQELHGFTLKVHEGILPALFCPAAACSFPSVSACCLRFSNAAISSCKLFFFSSNFFFSSMCIFLSLSNLSCNSFSDFFSSPSLSFTLETNICLISSSLR</sequence>
<name>H2YIP8_CIOSA</name>
<dbReference type="InParanoid" id="H2YIP8"/>
<evidence type="ECO:0000313" key="3">
    <source>
        <dbReference type="Proteomes" id="UP000007875"/>
    </source>
</evidence>
<keyword evidence="1" id="KW-1133">Transmembrane helix</keyword>
<reference evidence="2" key="3">
    <citation type="submission" date="2025-09" db="UniProtKB">
        <authorList>
            <consortium name="Ensembl"/>
        </authorList>
    </citation>
    <scope>IDENTIFICATION</scope>
</reference>
<dbReference type="HOGENOM" id="CLU_2209087_0_0_1"/>
<feature type="transmembrane region" description="Helical" evidence="1">
    <location>
        <begin position="56"/>
        <end position="74"/>
    </location>
</feature>
<evidence type="ECO:0000313" key="2">
    <source>
        <dbReference type="Ensembl" id="ENSCSAVP00000005197.1"/>
    </source>
</evidence>
<dbReference type="AlphaFoldDB" id="H2YIP8"/>
<proteinExistence type="predicted"/>
<keyword evidence="1" id="KW-0472">Membrane</keyword>
<dbReference type="Ensembl" id="ENSCSAVT00000005268.1">
    <property type="protein sequence ID" value="ENSCSAVP00000005197.1"/>
    <property type="gene ID" value="ENSCSAVG00000003099.1"/>
</dbReference>
<reference evidence="2" key="2">
    <citation type="submission" date="2025-08" db="UniProtKB">
        <authorList>
            <consortium name="Ensembl"/>
        </authorList>
    </citation>
    <scope>IDENTIFICATION</scope>
</reference>